<sequence>MASAAFPLPSRTIQDTYRVLLENGDPELGANGNGTGARPLVFWVAHAVVLLVPCCQTFGGALVPNEITSHPFLLNAS</sequence>
<dbReference type="EMBL" id="KI397486">
    <property type="protein sequence ID" value="ERM95376.1"/>
    <property type="molecule type" value="Genomic_DNA"/>
</dbReference>
<dbReference type="Gramene" id="ERM95376">
    <property type="protein sequence ID" value="ERM95376"/>
    <property type="gene ID" value="AMTR_s00008p00207250"/>
</dbReference>
<name>W1NIT7_AMBTC</name>
<protein>
    <submittedName>
        <fullName evidence="1">Uncharacterized protein</fullName>
    </submittedName>
</protein>
<keyword evidence="2" id="KW-1185">Reference proteome</keyword>
<dbReference type="HOGENOM" id="CLU_2641409_0_0_1"/>
<evidence type="ECO:0000313" key="1">
    <source>
        <dbReference type="EMBL" id="ERM95376.1"/>
    </source>
</evidence>
<evidence type="ECO:0000313" key="2">
    <source>
        <dbReference type="Proteomes" id="UP000017836"/>
    </source>
</evidence>
<organism evidence="1 2">
    <name type="scientific">Amborella trichopoda</name>
    <dbReference type="NCBI Taxonomy" id="13333"/>
    <lineage>
        <taxon>Eukaryota</taxon>
        <taxon>Viridiplantae</taxon>
        <taxon>Streptophyta</taxon>
        <taxon>Embryophyta</taxon>
        <taxon>Tracheophyta</taxon>
        <taxon>Spermatophyta</taxon>
        <taxon>Magnoliopsida</taxon>
        <taxon>Amborellales</taxon>
        <taxon>Amborellaceae</taxon>
        <taxon>Amborella</taxon>
    </lineage>
</organism>
<gene>
    <name evidence="1" type="ORF">AMTR_s00008p00207250</name>
</gene>
<proteinExistence type="predicted"/>
<accession>W1NIT7</accession>
<dbReference type="AlphaFoldDB" id="W1NIT7"/>
<reference evidence="2" key="1">
    <citation type="journal article" date="2013" name="Science">
        <title>The Amborella genome and the evolution of flowering plants.</title>
        <authorList>
            <consortium name="Amborella Genome Project"/>
        </authorList>
    </citation>
    <scope>NUCLEOTIDE SEQUENCE [LARGE SCALE GENOMIC DNA]</scope>
</reference>
<dbReference type="Proteomes" id="UP000017836">
    <property type="component" value="Unassembled WGS sequence"/>
</dbReference>